<dbReference type="OrthoDB" id="3362817at2759"/>
<dbReference type="EMBL" id="KN840439">
    <property type="protein sequence ID" value="KIP12467.1"/>
    <property type="molecule type" value="Genomic_DNA"/>
</dbReference>
<keyword evidence="3" id="KW-1185">Reference proteome</keyword>
<name>A0A0C3SE70_PHLG1</name>
<feature type="region of interest" description="Disordered" evidence="1">
    <location>
        <begin position="1"/>
        <end position="35"/>
    </location>
</feature>
<sequence length="659" mass="73301">MRNQHPEAALGKHTSRSGKNTELDDSGASSSQSAEASLAKSRVNAWLTRLQLEGIDPTLDDLEHCRPDFHPPTHSIEYATKYTELVDTLCRSFSKAQLQKFVTQCGLPRRGRKKLDYAESIVEEKWGWPRLEEIVLERRDRTEMSSETFPVTPSQFFLILGRDGTDLLDISAKYKVHISLVREPLALRIEGLRGSMKKLKDVLNSATKNFVEESVQLPTRVPIRADLVQRISRLADAYIENIGDKGLIRIVAKDERSLGSAKRLASRASREMISSTVVPLISYLPAGVPSISTIPEILSPYMYAMYPFLSPRTLPWYMNTSGAFRIRRVGEWLTSTTKGENIKATGGLAGGEGTVLNLSHKPVDLRDALFTRPRSHSSSNRRIVKASTGHVLFTTQSMVQRATLRPPLKSSHQFAKILKWISQSDLRASFVPSLPPSLVHSVPAEQKILHRLIYKSLPPADQTPSAAKNASQSNVITFEVVIAVDSQASDAESVQTLSIDPRWQKGTETVLDLMMPDRSMDIRLTALDIETLSEDAQPLELKDYSSRLQHFLLNGGGGNAQPDPPLTLHAFGEQYMLHTSASVRQSVERLQSEEQMSHPIAVVSESILDLESSQRTTSCEIICDDLQSDTAWYEFLSGCDLLSTAKSKPSRIADLEGEE</sequence>
<feature type="compositionally biased region" description="Low complexity" evidence="1">
    <location>
        <begin position="26"/>
        <end position="35"/>
    </location>
</feature>
<reference evidence="2 3" key="1">
    <citation type="journal article" date="2014" name="PLoS Genet.">
        <title>Analysis of the Phlebiopsis gigantea genome, transcriptome and secretome provides insight into its pioneer colonization strategies of wood.</title>
        <authorList>
            <person name="Hori C."/>
            <person name="Ishida T."/>
            <person name="Igarashi K."/>
            <person name="Samejima M."/>
            <person name="Suzuki H."/>
            <person name="Master E."/>
            <person name="Ferreira P."/>
            <person name="Ruiz-Duenas F.J."/>
            <person name="Held B."/>
            <person name="Canessa P."/>
            <person name="Larrondo L.F."/>
            <person name="Schmoll M."/>
            <person name="Druzhinina I.S."/>
            <person name="Kubicek C.P."/>
            <person name="Gaskell J.A."/>
            <person name="Kersten P."/>
            <person name="St John F."/>
            <person name="Glasner J."/>
            <person name="Sabat G."/>
            <person name="Splinter BonDurant S."/>
            <person name="Syed K."/>
            <person name="Yadav J."/>
            <person name="Mgbeahuruike A.C."/>
            <person name="Kovalchuk A."/>
            <person name="Asiegbu F.O."/>
            <person name="Lackner G."/>
            <person name="Hoffmeister D."/>
            <person name="Rencoret J."/>
            <person name="Gutierrez A."/>
            <person name="Sun H."/>
            <person name="Lindquist E."/>
            <person name="Barry K."/>
            <person name="Riley R."/>
            <person name="Grigoriev I.V."/>
            <person name="Henrissat B."/>
            <person name="Kues U."/>
            <person name="Berka R.M."/>
            <person name="Martinez A.T."/>
            <person name="Covert S.F."/>
            <person name="Blanchette R.A."/>
            <person name="Cullen D."/>
        </authorList>
    </citation>
    <scope>NUCLEOTIDE SEQUENCE [LARGE SCALE GENOMIC DNA]</scope>
    <source>
        <strain evidence="2 3">11061_1 CR5-6</strain>
    </source>
</reference>
<gene>
    <name evidence="2" type="ORF">PHLGIDRAFT_124010</name>
</gene>
<proteinExistence type="predicted"/>
<evidence type="ECO:0000313" key="3">
    <source>
        <dbReference type="Proteomes" id="UP000053257"/>
    </source>
</evidence>
<dbReference type="STRING" id="745531.A0A0C3SE70"/>
<accession>A0A0C3SE70</accession>
<dbReference type="AlphaFoldDB" id="A0A0C3SE70"/>
<organism evidence="2 3">
    <name type="scientific">Phlebiopsis gigantea (strain 11061_1 CR5-6)</name>
    <name type="common">White-rot fungus</name>
    <name type="synonym">Peniophora gigantea</name>
    <dbReference type="NCBI Taxonomy" id="745531"/>
    <lineage>
        <taxon>Eukaryota</taxon>
        <taxon>Fungi</taxon>
        <taxon>Dikarya</taxon>
        <taxon>Basidiomycota</taxon>
        <taxon>Agaricomycotina</taxon>
        <taxon>Agaricomycetes</taxon>
        <taxon>Polyporales</taxon>
        <taxon>Phanerochaetaceae</taxon>
        <taxon>Phlebiopsis</taxon>
    </lineage>
</organism>
<evidence type="ECO:0000256" key="1">
    <source>
        <dbReference type="SAM" id="MobiDB-lite"/>
    </source>
</evidence>
<evidence type="ECO:0000313" key="2">
    <source>
        <dbReference type="EMBL" id="KIP12467.1"/>
    </source>
</evidence>
<dbReference type="HOGENOM" id="CLU_026388_0_0_1"/>
<dbReference type="Proteomes" id="UP000053257">
    <property type="component" value="Unassembled WGS sequence"/>
</dbReference>
<protein>
    <submittedName>
        <fullName evidence="2">Uncharacterized protein</fullName>
    </submittedName>
</protein>